<comment type="similarity">
    <text evidence="4 11">Belongs to the aldose epimerase family.</text>
</comment>
<dbReference type="InterPro" id="IPR011013">
    <property type="entry name" value="Gal_mutarotase_sf_dom"/>
</dbReference>
<keyword evidence="7" id="KW-0597">Phosphoprotein</keyword>
<dbReference type="Gene3D" id="2.70.98.10">
    <property type="match status" value="1"/>
</dbReference>
<name>A0A9D2APU1_9BACT</name>
<feature type="binding site" evidence="14">
    <location>
        <begin position="88"/>
        <end position="89"/>
    </location>
    <ligand>
        <name>beta-D-galactose</name>
        <dbReference type="ChEBI" id="CHEBI:27667"/>
    </ligand>
</feature>
<keyword evidence="6" id="KW-0963">Cytoplasm</keyword>
<evidence type="ECO:0000256" key="14">
    <source>
        <dbReference type="PIRSR" id="PIRSR005096-3"/>
    </source>
</evidence>
<dbReference type="InterPro" id="IPR047215">
    <property type="entry name" value="Galactose_mutarotase-like"/>
</dbReference>
<evidence type="ECO:0000256" key="13">
    <source>
        <dbReference type="PIRSR" id="PIRSR005096-2"/>
    </source>
</evidence>
<dbReference type="InterPro" id="IPR015443">
    <property type="entry name" value="Aldose_1-epimerase"/>
</dbReference>
<dbReference type="GO" id="GO:0006006">
    <property type="term" value="P:glucose metabolic process"/>
    <property type="evidence" value="ECO:0007669"/>
    <property type="project" value="TreeGrafter"/>
</dbReference>
<evidence type="ECO:0000256" key="8">
    <source>
        <dbReference type="ARBA" id="ARBA00022837"/>
    </source>
</evidence>
<evidence type="ECO:0000256" key="1">
    <source>
        <dbReference type="ARBA" id="ARBA00001913"/>
    </source>
</evidence>
<dbReference type="Proteomes" id="UP000824246">
    <property type="component" value="Unassembled WGS sequence"/>
</dbReference>
<dbReference type="GO" id="GO:0005737">
    <property type="term" value="C:cytoplasm"/>
    <property type="evidence" value="ECO:0007669"/>
    <property type="project" value="UniProtKB-SubCell"/>
</dbReference>
<keyword evidence="10 11" id="KW-0119">Carbohydrate metabolism</keyword>
<comment type="cofactor">
    <cofactor evidence="1">
        <name>Ca(2+)</name>
        <dbReference type="ChEBI" id="CHEBI:29108"/>
    </cofactor>
</comment>
<reference evidence="15" key="2">
    <citation type="submission" date="2021-04" db="EMBL/GenBank/DDBJ databases">
        <authorList>
            <person name="Gilroy R."/>
        </authorList>
    </citation>
    <scope>NUCLEOTIDE SEQUENCE</scope>
    <source>
        <strain evidence="15">ChiHjej12B11-16260</strain>
    </source>
</reference>
<gene>
    <name evidence="15" type="ORF">H9982_04650</name>
</gene>
<evidence type="ECO:0000256" key="12">
    <source>
        <dbReference type="PIRSR" id="PIRSR005096-1"/>
    </source>
</evidence>
<dbReference type="InterPro" id="IPR008183">
    <property type="entry name" value="Aldose_1/G6P_1-epimerase"/>
</dbReference>
<evidence type="ECO:0000256" key="6">
    <source>
        <dbReference type="ARBA" id="ARBA00022490"/>
    </source>
</evidence>
<dbReference type="FunFam" id="2.70.98.10:FF:000003">
    <property type="entry name" value="Aldose 1-epimerase"/>
    <property type="match status" value="1"/>
</dbReference>
<dbReference type="EMBL" id="DXFB01000125">
    <property type="protein sequence ID" value="HIX45490.1"/>
    <property type="molecule type" value="Genomic_DNA"/>
</dbReference>
<comment type="subcellular location">
    <subcellularLocation>
        <location evidence="2">Cytoplasm</location>
    </subcellularLocation>
</comment>
<evidence type="ECO:0000256" key="3">
    <source>
        <dbReference type="ARBA" id="ARBA00005028"/>
    </source>
</evidence>
<dbReference type="GO" id="GO:0004034">
    <property type="term" value="F:aldose 1-epimerase activity"/>
    <property type="evidence" value="ECO:0007669"/>
    <property type="project" value="UniProtKB-EC"/>
</dbReference>
<dbReference type="PANTHER" id="PTHR10091">
    <property type="entry name" value="ALDOSE-1-EPIMERASE"/>
    <property type="match status" value="1"/>
</dbReference>
<dbReference type="PANTHER" id="PTHR10091:SF0">
    <property type="entry name" value="GALACTOSE MUTAROTASE"/>
    <property type="match status" value="1"/>
</dbReference>
<dbReference type="EC" id="5.1.3.3" evidence="11"/>
<evidence type="ECO:0000256" key="10">
    <source>
        <dbReference type="ARBA" id="ARBA00023277"/>
    </source>
</evidence>
<evidence type="ECO:0000256" key="11">
    <source>
        <dbReference type="PIRNR" id="PIRNR005096"/>
    </source>
</evidence>
<feature type="active site" description="Proton acceptor" evidence="12">
    <location>
        <position position="323"/>
    </location>
</feature>
<dbReference type="InterPro" id="IPR014718">
    <property type="entry name" value="GH-type_carb-bd"/>
</dbReference>
<feature type="binding site" evidence="13">
    <location>
        <position position="258"/>
    </location>
    <ligand>
        <name>beta-D-galactose</name>
        <dbReference type="ChEBI" id="CHEBI:27667"/>
    </ligand>
</feature>
<comment type="pathway">
    <text evidence="3 11">Carbohydrate metabolism; hexose metabolism.</text>
</comment>
<comment type="caution">
    <text evidence="15">The sequence shown here is derived from an EMBL/GenBank/DDBJ whole genome shotgun (WGS) entry which is preliminary data.</text>
</comment>
<dbReference type="SUPFAM" id="SSF74650">
    <property type="entry name" value="Galactose mutarotase-like"/>
    <property type="match status" value="1"/>
</dbReference>
<protein>
    <recommendedName>
        <fullName evidence="11">Aldose 1-epimerase</fullName>
        <ecNumber evidence="11">5.1.3.3</ecNumber>
    </recommendedName>
</protein>
<keyword evidence="9 11" id="KW-0413">Isomerase</keyword>
<reference evidence="15" key="1">
    <citation type="journal article" date="2021" name="PeerJ">
        <title>Extensive microbial diversity within the chicken gut microbiome revealed by metagenomics and culture.</title>
        <authorList>
            <person name="Gilroy R."/>
            <person name="Ravi A."/>
            <person name="Getino M."/>
            <person name="Pursley I."/>
            <person name="Horton D.L."/>
            <person name="Alikhan N.F."/>
            <person name="Baker D."/>
            <person name="Gharbi K."/>
            <person name="Hall N."/>
            <person name="Watson M."/>
            <person name="Adriaenssens E.M."/>
            <person name="Foster-Nyarko E."/>
            <person name="Jarju S."/>
            <person name="Secka A."/>
            <person name="Antonio M."/>
            <person name="Oren A."/>
            <person name="Chaudhuri R.R."/>
            <person name="La Ragione R."/>
            <person name="Hildebrand F."/>
            <person name="Pallen M.J."/>
        </authorList>
    </citation>
    <scope>NUCLEOTIDE SEQUENCE</scope>
    <source>
        <strain evidence="15">ChiHjej12B11-16260</strain>
    </source>
</reference>
<comment type="subunit">
    <text evidence="5">Monomer.</text>
</comment>
<evidence type="ECO:0000313" key="16">
    <source>
        <dbReference type="Proteomes" id="UP000824246"/>
    </source>
</evidence>
<evidence type="ECO:0000256" key="5">
    <source>
        <dbReference type="ARBA" id="ARBA00011245"/>
    </source>
</evidence>
<evidence type="ECO:0000256" key="2">
    <source>
        <dbReference type="ARBA" id="ARBA00004496"/>
    </source>
</evidence>
<comment type="catalytic activity">
    <reaction evidence="11">
        <text>alpha-D-glucose = beta-D-glucose</text>
        <dbReference type="Rhea" id="RHEA:10264"/>
        <dbReference type="ChEBI" id="CHEBI:15903"/>
        <dbReference type="ChEBI" id="CHEBI:17925"/>
        <dbReference type="EC" id="5.1.3.3"/>
    </reaction>
</comment>
<feature type="active site" description="Proton donor" evidence="12">
    <location>
        <position position="186"/>
    </location>
</feature>
<dbReference type="GO" id="GO:0033499">
    <property type="term" value="P:galactose catabolic process via UDP-galactose, Leloir pathway"/>
    <property type="evidence" value="ECO:0007669"/>
    <property type="project" value="TreeGrafter"/>
</dbReference>
<dbReference type="PIRSF" id="PIRSF005096">
    <property type="entry name" value="GALM"/>
    <property type="match status" value="1"/>
</dbReference>
<organism evidence="15 16">
    <name type="scientific">Candidatus Barnesiella excrementipullorum</name>
    <dbReference type="NCBI Taxonomy" id="2838479"/>
    <lineage>
        <taxon>Bacteria</taxon>
        <taxon>Pseudomonadati</taxon>
        <taxon>Bacteroidota</taxon>
        <taxon>Bacteroidia</taxon>
        <taxon>Bacteroidales</taxon>
        <taxon>Barnesiellaceae</taxon>
        <taxon>Barnesiella</taxon>
    </lineage>
</organism>
<evidence type="ECO:0000256" key="9">
    <source>
        <dbReference type="ARBA" id="ARBA00023235"/>
    </source>
</evidence>
<evidence type="ECO:0000256" key="4">
    <source>
        <dbReference type="ARBA" id="ARBA00006206"/>
    </source>
</evidence>
<dbReference type="GO" id="GO:0030246">
    <property type="term" value="F:carbohydrate binding"/>
    <property type="evidence" value="ECO:0007669"/>
    <property type="project" value="InterPro"/>
</dbReference>
<dbReference type="Pfam" id="PF01263">
    <property type="entry name" value="Aldose_epim"/>
    <property type="match status" value="1"/>
</dbReference>
<evidence type="ECO:0000313" key="15">
    <source>
        <dbReference type="EMBL" id="HIX45490.1"/>
    </source>
</evidence>
<accession>A0A9D2APU1</accession>
<evidence type="ECO:0000256" key="7">
    <source>
        <dbReference type="ARBA" id="ARBA00022553"/>
    </source>
</evidence>
<sequence length="359" mass="39633">MSNKLTLSGLDIENFRTTIDGKESRLYILTNHNGCELTICNYGARIVSLLVPDRNGEMTDVVTGHSSIADYLTTEEPYFGVVCGRYANRIARGRFEIDGKVYDKLAINNGPNNLHGGVKGFNSKIWEAEQPDAQTLILQYTSPDGEEGFPGTMHVTVTYRLTDNNEVELSYQATTDKDTVVNLTNHAFFNLSGAGTPTVHDHILTIHASTYLPADDTAIPYGDPAPVAGTPMDFTTPHTIGERIDEPFEQLIFGRGYDHCYALDKGNGTYAEGAYCLSPRTGITMTVYTTEPGIQLYTANWLAGKSEGKKGMFYPSQSAFCLETQHYPDSPNHPQYPTTLLRKGETFTSRTTFAFGIEK</sequence>
<dbReference type="AlphaFoldDB" id="A0A9D2APU1"/>
<dbReference type="CDD" id="cd09019">
    <property type="entry name" value="galactose_mutarotase_like"/>
    <property type="match status" value="1"/>
</dbReference>
<proteinExistence type="inferred from homology"/>
<keyword evidence="8" id="KW-0106">Calcium</keyword>
<dbReference type="NCBIfam" id="NF008277">
    <property type="entry name" value="PRK11055.1"/>
    <property type="match status" value="1"/>
</dbReference>